<feature type="transmembrane region" description="Helical" evidence="1">
    <location>
        <begin position="219"/>
        <end position="238"/>
    </location>
</feature>
<protein>
    <submittedName>
        <fullName evidence="2">Uncharacterized protein</fullName>
    </submittedName>
</protein>
<evidence type="ECO:0000313" key="2">
    <source>
        <dbReference type="EMBL" id="KAL3072261.1"/>
    </source>
</evidence>
<feature type="transmembrane region" description="Helical" evidence="1">
    <location>
        <begin position="268"/>
        <end position="289"/>
    </location>
</feature>
<dbReference type="Proteomes" id="UP001620626">
    <property type="component" value="Unassembled WGS sequence"/>
</dbReference>
<comment type="caution">
    <text evidence="2">The sequence shown here is derived from an EMBL/GenBank/DDBJ whole genome shotgun (WGS) entry which is preliminary data.</text>
</comment>
<proteinExistence type="predicted"/>
<keyword evidence="1" id="KW-1133">Transmembrane helix</keyword>
<sequence length="325" mass="37596">MAFSLVSLLRRFLPPYHQNLVYVICGAHILYGSIALAVHQTFWVLSTRIFPTAFDMFDDTRNRVMDYDTMWNWTSRQQLERYQNRLTISWVVATFDIFMAILCIIPQFCKVEVGEGDRVQELNLCIRRPVIAKLMAPLLLLANLLLAACLGAERWYCPAEDRLFHSLFDGAIKEEVFLTNFESELECVSDEDKEGTDVWKCDGIMERSILNERWIDPMIVAHAVIVIFSLFGCLCFNWQDRIFKQYDEVDVEENNEDEDAKNKRGNDVFFFLLLLRHSIALGGFVSYQLNLALFLHSGHVLITLHTPLTARRCFAPSPFAPRASF</sequence>
<feature type="transmembrane region" description="Helical" evidence="1">
    <location>
        <begin position="20"/>
        <end position="38"/>
    </location>
</feature>
<accession>A0ABD2HZ50</accession>
<evidence type="ECO:0000313" key="3">
    <source>
        <dbReference type="Proteomes" id="UP001620626"/>
    </source>
</evidence>
<dbReference type="AlphaFoldDB" id="A0ABD2HZ50"/>
<gene>
    <name evidence="2" type="ORF">niasHT_033427</name>
</gene>
<evidence type="ECO:0000256" key="1">
    <source>
        <dbReference type="SAM" id="Phobius"/>
    </source>
</evidence>
<name>A0ABD2HZ50_9BILA</name>
<feature type="transmembrane region" description="Helical" evidence="1">
    <location>
        <begin position="88"/>
        <end position="109"/>
    </location>
</feature>
<keyword evidence="1" id="KW-0812">Transmembrane</keyword>
<dbReference type="EMBL" id="JBICBT010001335">
    <property type="protein sequence ID" value="KAL3072261.1"/>
    <property type="molecule type" value="Genomic_DNA"/>
</dbReference>
<organism evidence="2 3">
    <name type="scientific">Heterodera trifolii</name>
    <dbReference type="NCBI Taxonomy" id="157864"/>
    <lineage>
        <taxon>Eukaryota</taxon>
        <taxon>Metazoa</taxon>
        <taxon>Ecdysozoa</taxon>
        <taxon>Nematoda</taxon>
        <taxon>Chromadorea</taxon>
        <taxon>Rhabditida</taxon>
        <taxon>Tylenchina</taxon>
        <taxon>Tylenchomorpha</taxon>
        <taxon>Tylenchoidea</taxon>
        <taxon>Heteroderidae</taxon>
        <taxon>Heteroderinae</taxon>
        <taxon>Heterodera</taxon>
    </lineage>
</organism>
<feature type="transmembrane region" description="Helical" evidence="1">
    <location>
        <begin position="130"/>
        <end position="156"/>
    </location>
</feature>
<keyword evidence="1" id="KW-0472">Membrane</keyword>
<keyword evidence="3" id="KW-1185">Reference proteome</keyword>
<reference evidence="2 3" key="1">
    <citation type="submission" date="2024-10" db="EMBL/GenBank/DDBJ databases">
        <authorList>
            <person name="Kim D."/>
        </authorList>
    </citation>
    <scope>NUCLEOTIDE SEQUENCE [LARGE SCALE GENOMIC DNA]</scope>
    <source>
        <strain evidence="2">BH-2024</strain>
    </source>
</reference>